<feature type="compositionally biased region" description="Polar residues" evidence="1">
    <location>
        <begin position="191"/>
        <end position="200"/>
    </location>
</feature>
<organism evidence="2 3">
    <name type="scientific">Protopolystoma xenopodis</name>
    <dbReference type="NCBI Taxonomy" id="117903"/>
    <lineage>
        <taxon>Eukaryota</taxon>
        <taxon>Metazoa</taxon>
        <taxon>Spiralia</taxon>
        <taxon>Lophotrochozoa</taxon>
        <taxon>Platyhelminthes</taxon>
        <taxon>Monogenea</taxon>
        <taxon>Polyopisthocotylea</taxon>
        <taxon>Polystomatidea</taxon>
        <taxon>Polystomatidae</taxon>
        <taxon>Protopolystoma</taxon>
    </lineage>
</organism>
<dbReference type="EMBL" id="CAAALY010024146">
    <property type="protein sequence ID" value="VEL15301.1"/>
    <property type="molecule type" value="Genomic_DNA"/>
</dbReference>
<sequence>MFRSLAGRGRPTNASRLSAVAANDTENCENSASFVPKRLKRHPQITGYTSPSEQDADGRAISLSGLSNHDNGEELSPDGSWNDWPSGEKRLAMDRNYSRRNDTLGDEDFYDEQAGHAEDAEEEEDYLYYRGESLASRGPVHISRENQRSGPPGTIHRSRGRPSSIQRHVGHRPAPPILQTDRQRDLAVPNVRNSASSSGGLSRRPVQQRDRPQHWGKRRSTGGGSSEDEVDGVDSIAYDRSARLSCIDEEGGADSEFSSFFASQAYGRGGCYVASRSGRISMPRFADDEDHIYYFYGGAKRLPQQQVSTQKVGSGAPMNQV</sequence>
<feature type="region of interest" description="Disordered" evidence="1">
    <location>
        <begin position="138"/>
        <end position="232"/>
    </location>
</feature>
<feature type="region of interest" description="Disordered" evidence="1">
    <location>
        <begin position="1"/>
        <end position="90"/>
    </location>
</feature>
<dbReference type="Proteomes" id="UP000784294">
    <property type="component" value="Unassembled WGS sequence"/>
</dbReference>
<name>A0A3S5CKA1_9PLAT</name>
<keyword evidence="3" id="KW-1185">Reference proteome</keyword>
<proteinExistence type="predicted"/>
<feature type="compositionally biased region" description="Polar residues" evidence="1">
    <location>
        <begin position="24"/>
        <end position="33"/>
    </location>
</feature>
<protein>
    <submittedName>
        <fullName evidence="2">Uncharacterized protein</fullName>
    </submittedName>
</protein>
<comment type="caution">
    <text evidence="2">The sequence shown here is derived from an EMBL/GenBank/DDBJ whole genome shotgun (WGS) entry which is preliminary data.</text>
</comment>
<accession>A0A3S5CKA1</accession>
<reference evidence="2" key="1">
    <citation type="submission" date="2018-11" db="EMBL/GenBank/DDBJ databases">
        <authorList>
            <consortium name="Pathogen Informatics"/>
        </authorList>
    </citation>
    <scope>NUCLEOTIDE SEQUENCE</scope>
</reference>
<gene>
    <name evidence="2" type="ORF">PXEA_LOCUS8741</name>
</gene>
<evidence type="ECO:0000256" key="1">
    <source>
        <dbReference type="SAM" id="MobiDB-lite"/>
    </source>
</evidence>
<evidence type="ECO:0000313" key="2">
    <source>
        <dbReference type="EMBL" id="VEL15301.1"/>
    </source>
</evidence>
<evidence type="ECO:0000313" key="3">
    <source>
        <dbReference type="Proteomes" id="UP000784294"/>
    </source>
</evidence>
<dbReference type="AlphaFoldDB" id="A0A3S5CKA1"/>